<evidence type="ECO:0000313" key="2">
    <source>
        <dbReference type="WBParaSite" id="Hba_18643"/>
    </source>
</evidence>
<accession>A0A1I7XM93</accession>
<sequence>MSKGKNITPNQRAMIKVLLEQNLSQDDKKYVRCHFVEEFMPKCTIPTIKHGGGSVMVWAAFNRNGPGPFHIAEGIMDSTSYIRILEDNLLPYVRSQKLGRDWIFQQDNDPKHSSNATKRWLHQKKITKMEWLSQRLEYHSTPVERCRKGGTETKAIQY</sequence>
<protein>
    <submittedName>
        <fullName evidence="2">DDE_3 domain-containing protein</fullName>
    </submittedName>
</protein>
<dbReference type="InterPro" id="IPR036397">
    <property type="entry name" value="RNaseH_sf"/>
</dbReference>
<name>A0A1I7XM93_HETBA</name>
<dbReference type="Gene3D" id="3.30.420.10">
    <property type="entry name" value="Ribonuclease H-like superfamily/Ribonuclease H"/>
    <property type="match status" value="1"/>
</dbReference>
<dbReference type="AlphaFoldDB" id="A0A1I7XM93"/>
<keyword evidence="1" id="KW-1185">Reference proteome</keyword>
<organism evidence="1 2">
    <name type="scientific">Heterorhabditis bacteriophora</name>
    <name type="common">Entomopathogenic nematode worm</name>
    <dbReference type="NCBI Taxonomy" id="37862"/>
    <lineage>
        <taxon>Eukaryota</taxon>
        <taxon>Metazoa</taxon>
        <taxon>Ecdysozoa</taxon>
        <taxon>Nematoda</taxon>
        <taxon>Chromadorea</taxon>
        <taxon>Rhabditida</taxon>
        <taxon>Rhabditina</taxon>
        <taxon>Rhabditomorpha</taxon>
        <taxon>Strongyloidea</taxon>
        <taxon>Heterorhabditidae</taxon>
        <taxon>Heterorhabditis</taxon>
    </lineage>
</organism>
<dbReference type="GO" id="GO:0003676">
    <property type="term" value="F:nucleic acid binding"/>
    <property type="evidence" value="ECO:0007669"/>
    <property type="project" value="InterPro"/>
</dbReference>
<evidence type="ECO:0000313" key="1">
    <source>
        <dbReference type="Proteomes" id="UP000095283"/>
    </source>
</evidence>
<reference evidence="2" key="1">
    <citation type="submission" date="2016-11" db="UniProtKB">
        <authorList>
            <consortium name="WormBaseParasite"/>
        </authorList>
    </citation>
    <scope>IDENTIFICATION</scope>
</reference>
<proteinExistence type="predicted"/>
<dbReference type="WBParaSite" id="Hba_18643">
    <property type="protein sequence ID" value="Hba_18643"/>
    <property type="gene ID" value="Hba_18643"/>
</dbReference>
<dbReference type="Proteomes" id="UP000095283">
    <property type="component" value="Unplaced"/>
</dbReference>